<dbReference type="InterPro" id="IPR045851">
    <property type="entry name" value="AMP-bd_C_sf"/>
</dbReference>
<comment type="subcellular location">
    <subcellularLocation>
        <location evidence="1 9">Bacterial flagellum basal body</location>
    </subcellularLocation>
    <subcellularLocation>
        <location evidence="2">Cell membrane</location>
        <topology evidence="2">Multi-pass membrane protein</topology>
    </subcellularLocation>
</comment>
<dbReference type="InterPro" id="IPR006182">
    <property type="entry name" value="FliF_N_dom"/>
</dbReference>
<dbReference type="EMBL" id="CP102480">
    <property type="protein sequence ID" value="UUX50511.1"/>
    <property type="molecule type" value="Genomic_DNA"/>
</dbReference>
<dbReference type="Pfam" id="PF01514">
    <property type="entry name" value="YscJ_FliF"/>
    <property type="match status" value="1"/>
</dbReference>
<evidence type="ECO:0000256" key="11">
    <source>
        <dbReference type="SAM" id="Phobius"/>
    </source>
</evidence>
<feature type="domain" description="Flagellar M-ring N-terminal" evidence="12">
    <location>
        <begin position="41"/>
        <end position="213"/>
    </location>
</feature>
<keyword evidence="14" id="KW-0969">Cilium</keyword>
<evidence type="ECO:0000256" key="2">
    <source>
        <dbReference type="ARBA" id="ARBA00004651"/>
    </source>
</evidence>
<dbReference type="Gene3D" id="3.30.300.30">
    <property type="match status" value="1"/>
</dbReference>
<dbReference type="NCBIfam" id="TIGR00206">
    <property type="entry name" value="fliF"/>
    <property type="match status" value="1"/>
</dbReference>
<keyword evidence="15" id="KW-1185">Reference proteome</keyword>
<evidence type="ECO:0000259" key="12">
    <source>
        <dbReference type="Pfam" id="PF01514"/>
    </source>
</evidence>
<dbReference type="InterPro" id="IPR043427">
    <property type="entry name" value="YscJ/FliF"/>
</dbReference>
<proteinExistence type="inferred from homology"/>
<dbReference type="PANTHER" id="PTHR30046:SF0">
    <property type="entry name" value="FLAGELLAR M-RING PROTEIN"/>
    <property type="match status" value="1"/>
</dbReference>
<comment type="function">
    <text evidence="9">The M ring may be actively involved in energy transduction.</text>
</comment>
<comment type="similarity">
    <text evidence="3 9">Belongs to the FliF family.</text>
</comment>
<dbReference type="RefSeq" id="WP_257769690.1">
    <property type="nucleotide sequence ID" value="NZ_CP102480.1"/>
</dbReference>
<dbReference type="KEGG" id="naci:NUH88_02200"/>
<dbReference type="GO" id="GO:0005886">
    <property type="term" value="C:plasma membrane"/>
    <property type="evidence" value="ECO:0007669"/>
    <property type="project" value="UniProtKB-SubCell"/>
</dbReference>
<evidence type="ECO:0000259" key="13">
    <source>
        <dbReference type="Pfam" id="PF08345"/>
    </source>
</evidence>
<dbReference type="PRINTS" id="PR01009">
    <property type="entry name" value="FLGMRINGFLIF"/>
</dbReference>
<feature type="transmembrane region" description="Helical" evidence="11">
    <location>
        <begin position="12"/>
        <end position="34"/>
    </location>
</feature>
<dbReference type="GO" id="GO:0003774">
    <property type="term" value="F:cytoskeletal motor activity"/>
    <property type="evidence" value="ECO:0007669"/>
    <property type="project" value="InterPro"/>
</dbReference>
<feature type="domain" description="Flagellar M-ring C-terminal" evidence="13">
    <location>
        <begin position="248"/>
        <end position="412"/>
    </location>
</feature>
<dbReference type="PANTHER" id="PTHR30046">
    <property type="entry name" value="FLAGELLAR M-RING PROTEIN"/>
    <property type="match status" value="1"/>
</dbReference>
<sequence length="559" mass="60375">MNPLVDLIRNLGPIRIAALVGTAVAVLGFFIFLASRLSTGGMSLLYGDLDPADSGAIVKELEARNIEYELKAGGQQVYVPGDEVLKLRVALAEQGVPGGGTMGYEIFDKSDGLGTTSFVQNVNLVRALEGELARTIGAMNNVRGARVHLVLPQRELFSRERRKPSASVVLQVQGAGRLGREQVLAIQHLVAAAVPEMDPQNISILDSRGQLLARGTSEEDGALPGQSSEEMRLAFENRLRGSVEELVERIVGLGRVRAEISAEIDYDRFTEQSEIYDPDSQVARSTQTITESESSQERNKQDTVSVENNLPEAEANAGAGDLSALSQAERSEETVNFEISRTVRNRVKEAGEIQNLSVAVLVDGRYVENEDGDKVYQPRSPEELEQIATLVRSAVGYNGSRGDTVEVVNMQFVKLEPLDLDDGSLLFGISKDEFLQLAEVLVLAVVGLLVILLVVRPVLTRLFESMPTTLATSGGPAIAGADAIAQLTGPGATADMAELLEGDDEEESLLDQMIDINQVEGRVRASSLKKIGEIVEKHPEEAVAIIRNWMYQEAGNTGG</sequence>
<dbReference type="Proteomes" id="UP001060336">
    <property type="component" value="Chromosome"/>
</dbReference>
<dbReference type="InterPro" id="IPR000067">
    <property type="entry name" value="FlgMring_FliF"/>
</dbReference>
<keyword evidence="5 11" id="KW-0812">Transmembrane</keyword>
<evidence type="ECO:0000256" key="4">
    <source>
        <dbReference type="ARBA" id="ARBA00022475"/>
    </source>
</evidence>
<protein>
    <recommendedName>
        <fullName evidence="9">Flagellar M-ring protein</fullName>
    </recommendedName>
</protein>
<name>A0A9J7AT89_9PROT</name>
<evidence type="ECO:0000313" key="14">
    <source>
        <dbReference type="EMBL" id="UUX50511.1"/>
    </source>
</evidence>
<feature type="transmembrane region" description="Helical" evidence="11">
    <location>
        <begin position="440"/>
        <end position="459"/>
    </location>
</feature>
<evidence type="ECO:0000256" key="8">
    <source>
        <dbReference type="ARBA" id="ARBA00023143"/>
    </source>
</evidence>
<feature type="region of interest" description="Disordered" evidence="10">
    <location>
        <begin position="271"/>
        <end position="305"/>
    </location>
</feature>
<organism evidence="14 15">
    <name type="scientific">Nisaea acidiphila</name>
    <dbReference type="NCBI Taxonomy" id="1862145"/>
    <lineage>
        <taxon>Bacteria</taxon>
        <taxon>Pseudomonadati</taxon>
        <taxon>Pseudomonadota</taxon>
        <taxon>Alphaproteobacteria</taxon>
        <taxon>Rhodospirillales</taxon>
        <taxon>Thalassobaculaceae</taxon>
        <taxon>Nisaea</taxon>
    </lineage>
</organism>
<dbReference type="GO" id="GO:0071973">
    <property type="term" value="P:bacterial-type flagellum-dependent cell motility"/>
    <property type="evidence" value="ECO:0007669"/>
    <property type="project" value="InterPro"/>
</dbReference>
<evidence type="ECO:0000256" key="7">
    <source>
        <dbReference type="ARBA" id="ARBA00023136"/>
    </source>
</evidence>
<evidence type="ECO:0000313" key="15">
    <source>
        <dbReference type="Proteomes" id="UP001060336"/>
    </source>
</evidence>
<dbReference type="GO" id="GO:0009431">
    <property type="term" value="C:bacterial-type flagellum basal body, MS ring"/>
    <property type="evidence" value="ECO:0007669"/>
    <property type="project" value="InterPro"/>
</dbReference>
<dbReference type="AlphaFoldDB" id="A0A9J7AT89"/>
<evidence type="ECO:0000256" key="10">
    <source>
        <dbReference type="SAM" id="MobiDB-lite"/>
    </source>
</evidence>
<keyword evidence="14" id="KW-0282">Flagellum</keyword>
<accession>A0A9J7AT89</accession>
<evidence type="ECO:0000256" key="1">
    <source>
        <dbReference type="ARBA" id="ARBA00004117"/>
    </source>
</evidence>
<gene>
    <name evidence="14" type="primary">fliF</name>
    <name evidence="14" type="ORF">NUH88_02200</name>
</gene>
<reference evidence="14" key="1">
    <citation type="submission" date="2022-08" db="EMBL/GenBank/DDBJ databases">
        <title>Nisaea acidiphila sp. nov., isolated from a marine algal debris and emended description of the genus Nisaea Urios et al. 2008.</title>
        <authorList>
            <person name="Kwon K."/>
        </authorList>
    </citation>
    <scope>NUCLEOTIDE SEQUENCE</scope>
    <source>
        <strain evidence="14">MEBiC11861</strain>
    </source>
</reference>
<evidence type="ECO:0000256" key="3">
    <source>
        <dbReference type="ARBA" id="ARBA00007971"/>
    </source>
</evidence>
<evidence type="ECO:0000256" key="9">
    <source>
        <dbReference type="PIRNR" id="PIRNR004862"/>
    </source>
</evidence>
<keyword evidence="6 11" id="KW-1133">Transmembrane helix</keyword>
<dbReference type="Pfam" id="PF08345">
    <property type="entry name" value="YscJ_FliF_C"/>
    <property type="match status" value="1"/>
</dbReference>
<keyword evidence="7 11" id="KW-0472">Membrane</keyword>
<keyword evidence="8 9" id="KW-0975">Bacterial flagellum</keyword>
<dbReference type="InterPro" id="IPR013556">
    <property type="entry name" value="Flag_M-ring_C"/>
</dbReference>
<dbReference type="PIRSF" id="PIRSF004862">
    <property type="entry name" value="FliF"/>
    <property type="match status" value="1"/>
</dbReference>
<evidence type="ECO:0000256" key="6">
    <source>
        <dbReference type="ARBA" id="ARBA00022989"/>
    </source>
</evidence>
<keyword evidence="4" id="KW-1003">Cell membrane</keyword>
<keyword evidence="14" id="KW-0966">Cell projection</keyword>
<evidence type="ECO:0000256" key="5">
    <source>
        <dbReference type="ARBA" id="ARBA00022692"/>
    </source>
</evidence>